<keyword evidence="3" id="KW-1185">Reference proteome</keyword>
<protein>
    <submittedName>
        <fullName evidence="2">Uncharacterized protein</fullName>
    </submittedName>
</protein>
<keyword evidence="1" id="KW-0472">Membrane</keyword>
<keyword evidence="1" id="KW-0812">Transmembrane</keyword>
<evidence type="ECO:0000256" key="1">
    <source>
        <dbReference type="SAM" id="Phobius"/>
    </source>
</evidence>
<proteinExistence type="predicted"/>
<feature type="transmembrane region" description="Helical" evidence="1">
    <location>
        <begin position="35"/>
        <end position="57"/>
    </location>
</feature>
<keyword evidence="1" id="KW-1133">Transmembrane helix</keyword>
<dbReference type="AlphaFoldDB" id="A0A7V9A7G4"/>
<comment type="caution">
    <text evidence="2">The sequence shown here is derived from an EMBL/GenBank/DDBJ whole genome shotgun (WGS) entry which is preliminary data.</text>
</comment>
<name>A0A7V9A7G4_9BACT</name>
<accession>A0A7V9A7G4</accession>
<reference evidence="2 3" key="1">
    <citation type="submission" date="2020-05" db="EMBL/GenBank/DDBJ databases">
        <title>Bremerella alba sp. nov., a novel planctomycete isolated from the surface of the macroalga Fucus spiralis.</title>
        <authorList>
            <person name="Godinho O."/>
            <person name="Botelho R."/>
            <person name="Albuquerque L."/>
            <person name="Wiegand S."/>
            <person name="Da Costa M.S."/>
            <person name="Lobo-Da-Cunha A."/>
            <person name="Jogler C."/>
            <person name="Lage O.M."/>
        </authorList>
    </citation>
    <scope>NUCLEOTIDE SEQUENCE [LARGE SCALE GENOMIC DNA]</scope>
    <source>
        <strain evidence="2 3">FF15</strain>
    </source>
</reference>
<sequence>MPKVSNPLTIIAIFAGLAEVAMTVTVGLLDGWNQTIFMWFTAAFPIGIAIGFFAVLIRKPALLYAPSDWQDESNAFRSYHNETKLVTDVQELVLTMSDRLNQSTETISPEEISQLRKDADEALVQLAELKKRTPLPMNELQEKILEVFHQNPEQKSTMRINQQLQQNGHYVSLPILNRELNRMRVTRLLGGIANEENPIFWVNS</sequence>
<dbReference type="Proteomes" id="UP000551616">
    <property type="component" value="Unassembled WGS sequence"/>
</dbReference>
<feature type="transmembrane region" description="Helical" evidence="1">
    <location>
        <begin position="7"/>
        <end position="29"/>
    </location>
</feature>
<evidence type="ECO:0000313" key="3">
    <source>
        <dbReference type="Proteomes" id="UP000551616"/>
    </source>
</evidence>
<dbReference type="EMBL" id="JABRWO010000006">
    <property type="protein sequence ID" value="MBA2115385.1"/>
    <property type="molecule type" value="Genomic_DNA"/>
</dbReference>
<evidence type="ECO:0000313" key="2">
    <source>
        <dbReference type="EMBL" id="MBA2115385.1"/>
    </source>
</evidence>
<organism evidence="2 3">
    <name type="scientific">Bremerella alba</name>
    <dbReference type="NCBI Taxonomy" id="980252"/>
    <lineage>
        <taxon>Bacteria</taxon>
        <taxon>Pseudomonadati</taxon>
        <taxon>Planctomycetota</taxon>
        <taxon>Planctomycetia</taxon>
        <taxon>Pirellulales</taxon>
        <taxon>Pirellulaceae</taxon>
        <taxon>Bremerella</taxon>
    </lineage>
</organism>
<gene>
    <name evidence="2" type="ORF">HOV93_25610</name>
</gene>